<evidence type="ECO:0000256" key="5">
    <source>
        <dbReference type="ARBA" id="ARBA00023136"/>
    </source>
</evidence>
<evidence type="ECO:0000256" key="3">
    <source>
        <dbReference type="ARBA" id="ARBA00022692"/>
    </source>
</evidence>
<gene>
    <name evidence="7" type="ORF">BLNAU_22747</name>
</gene>
<reference evidence="7 8" key="1">
    <citation type="journal article" date="2022" name="bioRxiv">
        <title>Genomics of Preaxostyla Flagellates Illuminates Evolutionary Transitions and the Path Towards Mitochondrial Loss.</title>
        <authorList>
            <person name="Novak L.V.F."/>
            <person name="Treitli S.C."/>
            <person name="Pyrih J."/>
            <person name="Halakuc P."/>
            <person name="Pipaliya S.V."/>
            <person name="Vacek V."/>
            <person name="Brzon O."/>
            <person name="Soukal P."/>
            <person name="Eme L."/>
            <person name="Dacks J.B."/>
            <person name="Karnkowska A."/>
            <person name="Elias M."/>
            <person name="Hampl V."/>
        </authorList>
    </citation>
    <scope>NUCLEOTIDE SEQUENCE [LARGE SCALE GENOMIC DNA]</scope>
    <source>
        <strain evidence="7">NAU3</strain>
        <tissue evidence="7">Gut</tissue>
    </source>
</reference>
<keyword evidence="8" id="KW-1185">Reference proteome</keyword>
<evidence type="ECO:0000313" key="8">
    <source>
        <dbReference type="Proteomes" id="UP001281761"/>
    </source>
</evidence>
<evidence type="ECO:0000256" key="6">
    <source>
        <dbReference type="SAM" id="Phobius"/>
    </source>
</evidence>
<comment type="similarity">
    <text evidence="2">Belongs to the cornichon family.</text>
</comment>
<dbReference type="PANTHER" id="PTHR12290">
    <property type="entry name" value="CORNICHON-RELATED"/>
    <property type="match status" value="1"/>
</dbReference>
<sequence>MHRDRRLKPEVACVFIDKIKPSFFSLIIETMGGVALVVVECINFVLYLICLFMEIFTITSLDDLQSDMIASKDLCDQLNPLFIPMLIIRAVGSVLSLVFTRFITTLTTLPLLGYMIYKFVTKRHRLDFTQIRRNDVLNKEKTKQYIFIATDIVVFLMFFILFIVDLVFLIK</sequence>
<dbReference type="Proteomes" id="UP001281761">
    <property type="component" value="Unassembled WGS sequence"/>
</dbReference>
<dbReference type="Pfam" id="PF03311">
    <property type="entry name" value="Cornichon"/>
    <property type="match status" value="1"/>
</dbReference>
<evidence type="ECO:0000256" key="1">
    <source>
        <dbReference type="ARBA" id="ARBA00004141"/>
    </source>
</evidence>
<keyword evidence="4 6" id="KW-1133">Transmembrane helix</keyword>
<name>A0ABQ9WS99_9EUKA</name>
<keyword evidence="3 6" id="KW-0812">Transmembrane</keyword>
<dbReference type="SMART" id="SM01398">
    <property type="entry name" value="Cornichon"/>
    <property type="match status" value="1"/>
</dbReference>
<accession>A0ABQ9WS99</accession>
<comment type="subcellular location">
    <subcellularLocation>
        <location evidence="1">Membrane</location>
        <topology evidence="1">Multi-pass membrane protein</topology>
    </subcellularLocation>
</comment>
<organism evidence="7 8">
    <name type="scientific">Blattamonas nauphoetae</name>
    <dbReference type="NCBI Taxonomy" id="2049346"/>
    <lineage>
        <taxon>Eukaryota</taxon>
        <taxon>Metamonada</taxon>
        <taxon>Preaxostyla</taxon>
        <taxon>Oxymonadida</taxon>
        <taxon>Blattamonas</taxon>
    </lineage>
</organism>
<feature type="transmembrane region" description="Helical" evidence="6">
    <location>
        <begin position="44"/>
        <end position="61"/>
    </location>
</feature>
<proteinExistence type="inferred from homology"/>
<dbReference type="InterPro" id="IPR003377">
    <property type="entry name" value="Cornichon"/>
</dbReference>
<feature type="transmembrane region" description="Helical" evidence="6">
    <location>
        <begin position="145"/>
        <end position="170"/>
    </location>
</feature>
<evidence type="ECO:0000256" key="4">
    <source>
        <dbReference type="ARBA" id="ARBA00022989"/>
    </source>
</evidence>
<evidence type="ECO:0000256" key="2">
    <source>
        <dbReference type="ARBA" id="ARBA00010095"/>
    </source>
</evidence>
<comment type="caution">
    <text evidence="7">The sequence shown here is derived from an EMBL/GenBank/DDBJ whole genome shotgun (WGS) entry which is preliminary data.</text>
</comment>
<keyword evidence="5 6" id="KW-0472">Membrane</keyword>
<evidence type="ECO:0000313" key="7">
    <source>
        <dbReference type="EMBL" id="KAK2942360.1"/>
    </source>
</evidence>
<dbReference type="EMBL" id="JARBJD010000414">
    <property type="protein sequence ID" value="KAK2942360.1"/>
    <property type="molecule type" value="Genomic_DNA"/>
</dbReference>
<protein>
    <submittedName>
        <fullName evidence="7">Uncharacterized protein</fullName>
    </submittedName>
</protein>